<accession>B9XLE1</accession>
<dbReference type="EMBL" id="ABOX02000029">
    <property type="protein sequence ID" value="EEF59344.1"/>
    <property type="molecule type" value="Genomic_DNA"/>
</dbReference>
<comment type="caution">
    <text evidence="1">The sequence shown here is derived from an EMBL/GenBank/DDBJ whole genome shotgun (WGS) entry which is preliminary data.</text>
</comment>
<gene>
    <name evidence="1" type="ORF">Cflav_PD1892</name>
</gene>
<evidence type="ECO:0000313" key="2">
    <source>
        <dbReference type="Proteomes" id="UP000003688"/>
    </source>
</evidence>
<sequence length="44" mass="4696">MGASVVTMSDIMTNQAREGYMLFIGGGKFGMMANSVSNIEFSSQ</sequence>
<reference evidence="1 2" key="1">
    <citation type="journal article" date="2011" name="J. Bacteriol.">
        <title>Genome sequence of 'Pedosphaera parvula' Ellin514, an aerobic Verrucomicrobial isolate from pasture soil.</title>
        <authorList>
            <person name="Kant R."/>
            <person name="van Passel M.W."/>
            <person name="Sangwan P."/>
            <person name="Palva A."/>
            <person name="Lucas S."/>
            <person name="Copeland A."/>
            <person name="Lapidus A."/>
            <person name="Glavina Del Rio T."/>
            <person name="Dalin E."/>
            <person name="Tice H."/>
            <person name="Bruce D."/>
            <person name="Goodwin L."/>
            <person name="Pitluck S."/>
            <person name="Chertkov O."/>
            <person name="Larimer F.W."/>
            <person name="Land M.L."/>
            <person name="Hauser L."/>
            <person name="Brettin T.S."/>
            <person name="Detter J.C."/>
            <person name="Han S."/>
            <person name="de Vos W.M."/>
            <person name="Janssen P.H."/>
            <person name="Smidt H."/>
        </authorList>
    </citation>
    <scope>NUCLEOTIDE SEQUENCE [LARGE SCALE GENOMIC DNA]</scope>
    <source>
        <strain evidence="1 2">Ellin514</strain>
    </source>
</reference>
<name>B9XLE1_PEDPL</name>
<protein>
    <submittedName>
        <fullName evidence="1">Uncharacterized protein</fullName>
    </submittedName>
</protein>
<proteinExistence type="predicted"/>
<evidence type="ECO:0000313" key="1">
    <source>
        <dbReference type="EMBL" id="EEF59344.1"/>
    </source>
</evidence>
<dbReference type="Proteomes" id="UP000003688">
    <property type="component" value="Unassembled WGS sequence"/>
</dbReference>
<keyword evidence="2" id="KW-1185">Reference proteome</keyword>
<dbReference type="AlphaFoldDB" id="B9XLE1"/>
<organism evidence="1 2">
    <name type="scientific">Pedosphaera parvula (strain Ellin514)</name>
    <dbReference type="NCBI Taxonomy" id="320771"/>
    <lineage>
        <taxon>Bacteria</taxon>
        <taxon>Pseudomonadati</taxon>
        <taxon>Verrucomicrobiota</taxon>
        <taxon>Pedosphaerae</taxon>
        <taxon>Pedosphaerales</taxon>
        <taxon>Pedosphaeraceae</taxon>
        <taxon>Pedosphaera</taxon>
    </lineage>
</organism>